<dbReference type="CDD" id="cd02440">
    <property type="entry name" value="AdoMet_MTases"/>
    <property type="match status" value="1"/>
</dbReference>
<dbReference type="RefSeq" id="WP_275418138.1">
    <property type="nucleotide sequence ID" value="NZ_CP106878.1"/>
</dbReference>
<dbReference type="PANTHER" id="PTHR43861">
    <property type="entry name" value="TRANS-ACONITATE 2-METHYLTRANSFERASE-RELATED"/>
    <property type="match status" value="1"/>
</dbReference>
<evidence type="ECO:0000256" key="1">
    <source>
        <dbReference type="ARBA" id="ARBA00022603"/>
    </source>
</evidence>
<reference evidence="4" key="1">
    <citation type="submission" date="2022-09" db="EMBL/GenBank/DDBJ databases">
        <title>Complete Genomes of Fervidibacillus albus and Fervidibacillus halotolerans isolated from tidal flat sediments.</title>
        <authorList>
            <person name="Kwon K.K."/>
            <person name="Yang S.-H."/>
            <person name="Park M.J."/>
            <person name="Oh H.-M."/>
        </authorList>
    </citation>
    <scope>NUCLEOTIDE SEQUENCE</scope>
    <source>
        <strain evidence="4">MEBiC13591</strain>
    </source>
</reference>
<protein>
    <submittedName>
        <fullName evidence="4">Class I SAM-dependent methyltransferase</fullName>
    </submittedName>
</protein>
<dbReference type="Pfam" id="PF13649">
    <property type="entry name" value="Methyltransf_25"/>
    <property type="match status" value="1"/>
</dbReference>
<dbReference type="Gene3D" id="3.40.50.150">
    <property type="entry name" value="Vaccinia Virus protein VP39"/>
    <property type="match status" value="1"/>
</dbReference>
<dbReference type="GO" id="GO:0008168">
    <property type="term" value="F:methyltransferase activity"/>
    <property type="evidence" value="ECO:0007669"/>
    <property type="project" value="UniProtKB-KW"/>
</dbReference>
<dbReference type="EMBL" id="CP106878">
    <property type="protein sequence ID" value="WAA10354.1"/>
    <property type="molecule type" value="Genomic_DNA"/>
</dbReference>
<dbReference type="SUPFAM" id="SSF53335">
    <property type="entry name" value="S-adenosyl-L-methionine-dependent methyltransferases"/>
    <property type="match status" value="1"/>
</dbReference>
<evidence type="ECO:0000313" key="5">
    <source>
        <dbReference type="Proteomes" id="UP001164718"/>
    </source>
</evidence>
<dbReference type="InterPro" id="IPR029063">
    <property type="entry name" value="SAM-dependent_MTases_sf"/>
</dbReference>
<proteinExistence type="predicted"/>
<name>A0A9E8LVI5_9BACI</name>
<keyword evidence="2" id="KW-0808">Transferase</keyword>
<evidence type="ECO:0000259" key="3">
    <source>
        <dbReference type="Pfam" id="PF13649"/>
    </source>
</evidence>
<evidence type="ECO:0000313" key="4">
    <source>
        <dbReference type="EMBL" id="WAA10354.1"/>
    </source>
</evidence>
<dbReference type="InterPro" id="IPR041698">
    <property type="entry name" value="Methyltransf_25"/>
</dbReference>
<organism evidence="4 5">
    <name type="scientific">Fervidibacillus albus</name>
    <dbReference type="NCBI Taxonomy" id="2980026"/>
    <lineage>
        <taxon>Bacteria</taxon>
        <taxon>Bacillati</taxon>
        <taxon>Bacillota</taxon>
        <taxon>Bacilli</taxon>
        <taxon>Bacillales</taxon>
        <taxon>Bacillaceae</taxon>
        <taxon>Fervidibacillus</taxon>
    </lineage>
</organism>
<dbReference type="GO" id="GO:0032259">
    <property type="term" value="P:methylation"/>
    <property type="evidence" value="ECO:0007669"/>
    <property type="project" value="UniProtKB-KW"/>
</dbReference>
<dbReference type="Proteomes" id="UP001164718">
    <property type="component" value="Chromosome"/>
</dbReference>
<dbReference type="Gene3D" id="2.20.25.110">
    <property type="entry name" value="S-adenosyl-L-methionine-dependent methyltransferases"/>
    <property type="match status" value="1"/>
</dbReference>
<dbReference type="AlphaFoldDB" id="A0A9E8LVI5"/>
<feature type="domain" description="Methyltransferase" evidence="3">
    <location>
        <begin position="40"/>
        <end position="135"/>
    </location>
</feature>
<evidence type="ECO:0000256" key="2">
    <source>
        <dbReference type="ARBA" id="ARBA00022679"/>
    </source>
</evidence>
<keyword evidence="5" id="KW-1185">Reference proteome</keyword>
<dbReference type="PANTHER" id="PTHR43861:SF1">
    <property type="entry name" value="TRANS-ACONITATE 2-METHYLTRANSFERASE"/>
    <property type="match status" value="1"/>
</dbReference>
<accession>A0A9E8LVI5</accession>
<sequence length="248" mass="28803">MTYEYFASLYDRLMNEAPYDEWVDFFSEGVERLYPKARNVLDLACGTGEISVRLYERGLAVTGVDLSDEMLSVANAKAESYGFSIPFFQQDMRGLEGLGPFDVVVSFCDSLNYLESDQDVRQTFQSVFDVLHPNGLFLFDVHSVGKMDDFVGKTFASNEEEIAYIWNSFQGEKEHSVEHELTFFVRDSNTGLYERFDELHRQRTFPVEQYVRWLKETGFIVRKVSGDFTDQMVTDRTERVFFTVQKPK</sequence>
<dbReference type="KEGG" id="faf:OE104_03195"/>
<keyword evidence="1 4" id="KW-0489">Methyltransferase</keyword>
<gene>
    <name evidence="4" type="ORF">OE104_03195</name>
</gene>